<protein>
    <recommendedName>
        <fullName evidence="3">RING-type E3 ubiquitin transferase</fullName>
        <ecNumber evidence="3">2.3.2.27</ecNumber>
    </recommendedName>
</protein>
<keyword evidence="5" id="KW-0677">Repeat</keyword>
<organism evidence="7 8">
    <name type="scientific">Malus domestica</name>
    <name type="common">Apple</name>
    <name type="synonym">Pyrus malus</name>
    <dbReference type="NCBI Taxonomy" id="3750"/>
    <lineage>
        <taxon>Eukaryota</taxon>
        <taxon>Viridiplantae</taxon>
        <taxon>Streptophyta</taxon>
        <taxon>Embryophyta</taxon>
        <taxon>Tracheophyta</taxon>
        <taxon>Spermatophyta</taxon>
        <taxon>Magnoliopsida</taxon>
        <taxon>eudicotyledons</taxon>
        <taxon>Gunneridae</taxon>
        <taxon>Pentapetalae</taxon>
        <taxon>rosids</taxon>
        <taxon>fabids</taxon>
        <taxon>Rosales</taxon>
        <taxon>Rosaceae</taxon>
        <taxon>Amygdaloideae</taxon>
        <taxon>Maleae</taxon>
        <taxon>Malus</taxon>
    </lineage>
</organism>
<dbReference type="Gene3D" id="3.30.40.10">
    <property type="entry name" value="Zinc/RING finger domain, C3HC4 (zinc finger)"/>
    <property type="match status" value="1"/>
</dbReference>
<keyword evidence="4" id="KW-0808">Transferase</keyword>
<evidence type="ECO:0000313" key="8">
    <source>
        <dbReference type="Proteomes" id="UP000290289"/>
    </source>
</evidence>
<reference evidence="7 8" key="1">
    <citation type="submission" date="2018-10" db="EMBL/GenBank/DDBJ databases">
        <title>A high-quality apple genome assembly.</title>
        <authorList>
            <person name="Hu J."/>
        </authorList>
    </citation>
    <scope>NUCLEOTIDE SEQUENCE [LARGE SCALE GENOMIC DNA]</scope>
    <source>
        <strain evidence="8">cv. HFTH1</strain>
        <tissue evidence="7">Young leaf</tissue>
    </source>
</reference>
<name>A0A498IMT8_MALDO</name>
<evidence type="ECO:0000256" key="1">
    <source>
        <dbReference type="ARBA" id="ARBA00000900"/>
    </source>
</evidence>
<feature type="domain" description="U-box" evidence="6">
    <location>
        <begin position="486"/>
        <end position="565"/>
    </location>
</feature>
<proteinExistence type="predicted"/>
<dbReference type="UniPathway" id="UPA00143"/>
<accession>A0A498IMT8</accession>
<dbReference type="InterPro" id="IPR016024">
    <property type="entry name" value="ARM-type_fold"/>
</dbReference>
<dbReference type="InterPro" id="IPR023753">
    <property type="entry name" value="FAD/NAD-binding_dom"/>
</dbReference>
<dbReference type="InterPro" id="IPR011989">
    <property type="entry name" value="ARM-like"/>
</dbReference>
<dbReference type="Proteomes" id="UP000290289">
    <property type="component" value="Chromosome 11"/>
</dbReference>
<evidence type="ECO:0000259" key="6">
    <source>
        <dbReference type="PROSITE" id="PS51698"/>
    </source>
</evidence>
<dbReference type="STRING" id="3750.A0A498IMT8"/>
<dbReference type="Gene3D" id="3.50.50.100">
    <property type="match status" value="2"/>
</dbReference>
<dbReference type="InterPro" id="IPR045210">
    <property type="entry name" value="RING-Ubox_PUB"/>
</dbReference>
<dbReference type="SUPFAM" id="SSF51905">
    <property type="entry name" value="FAD/NAD(P)-binding domain"/>
    <property type="match status" value="1"/>
</dbReference>
<dbReference type="InterPro" id="IPR052608">
    <property type="entry name" value="U-box_domain_protein"/>
</dbReference>
<comment type="pathway">
    <text evidence="2">Protein modification; protein ubiquitination.</text>
</comment>
<evidence type="ECO:0000256" key="3">
    <source>
        <dbReference type="ARBA" id="ARBA00012483"/>
    </source>
</evidence>
<evidence type="ECO:0000256" key="2">
    <source>
        <dbReference type="ARBA" id="ARBA00004906"/>
    </source>
</evidence>
<dbReference type="PANTHER" id="PTHR45958">
    <property type="entry name" value="RING-TYPE E3 UBIQUITIN TRANSFERASE"/>
    <property type="match status" value="1"/>
</dbReference>
<dbReference type="InterPro" id="IPR000225">
    <property type="entry name" value="Armadillo"/>
</dbReference>
<dbReference type="AlphaFoldDB" id="A0A498IMT8"/>
<dbReference type="GO" id="GO:0016491">
    <property type="term" value="F:oxidoreductase activity"/>
    <property type="evidence" value="ECO:0007669"/>
    <property type="project" value="InterPro"/>
</dbReference>
<evidence type="ECO:0000256" key="5">
    <source>
        <dbReference type="ARBA" id="ARBA00022737"/>
    </source>
</evidence>
<dbReference type="InterPro" id="IPR003613">
    <property type="entry name" value="Ubox_domain"/>
</dbReference>
<sequence>MLKFLLCVENLMFEIVVSFDSVELPFLFHSMVKCETVIDGAESLKPWKFEIAYDKLVIALGARPTTFGIKGVSEEEKSRLLHCVVVGGGPTGVEFSGELSDFIQRDVQERYAHSGVRLVRGIVKDVKDKKIILNDVTEVPYGLLVWSTGVGPSPLVNSLLLPKSPGGRRVMAYLWPGSLVGLVGVALETSTLQRFYGCVPLESPLQVNAQSLIFAPFPRTPAPTGERGNAMASSSSSSSVSSALDSINTSLAELCADHYRHSPFDLPRRFSGFADRLQLSLTHLTRATPSLDSLPPSVHTALKGIAADLASALETLSFYRTKCKISVLINGLSLCSSLRDRTVAISGWLALLDAAVQDLNLSDLRKKIADLSRDMKQAHFTVSEKEERVHHTLQKEGLATQSKTSKAVESAIIMDLARGLGIDAENHDELSKQITLLKNDVAGSNLASERRILWSLERILNNWAVQRPSFSAWKKGMEFEDDVHIQPFKNFLCPLTKEVMRDPVVLQSSQTYERTAINYWFERCLEDGRDPTCPVTGQVLGSLEVKPNIGLSGAIEEWVNRNVDIVVKISAQHLSIEPPAVDCVEGVLDNVYNISEEYPNCRYRVRNGGILVLIVKMLRNSSKSIGTYLRSKALMVLLSMAKDEESKKIMLQEGITRLAIHSLTGSSERERESAVKLLLEFSSDEACCIKIASEKGALVLLSSMAGNLEHPGLSKLAEEVLRWMEKVEDNVQHLAAAGRFEPLLTRLCEGSDGAKSEMASLVGSMTLTNSSKEQIARRSAKILVEMLSKPEGRAASLQALYNLSSLDDNATILVDSAVLPSLAAILFINQDTSPELKELAAATIANIVSNSGHWELAYADKEGHSMQSELFVHSLLGSLPLASPQCQISILHILYGIASSPQASQSVARHIKSGEGIKTILPFLEHPEVEHRIHAFRLTRLLSERCGEDIANELRLSKRIPLLQDKLLDHQSIDSERSDAACILANLSLTENEVKTLLGVSFVKWTVTTLKSQRQASSGRISRPASNMLEGLLGLLLHITRKPDRQTLGTFKEHSFITIFQDHLIYPSNPRVRELAALGLKNLSEYGRFLAAAESEPPHPHGFFSYLVFRCGSSSVELPRCPIHNVSCEEDSQLCLLKSNSIKPLIDLLNDEDTSVQIAAAEALSTLVLETSSSFKRAVDQLEDLGVINAVITLFMAVRPGELQERTTWIIEKVLRVENHRHSLNQALVWALVEAFKHGNSNTKRQAQDALTHLKQLSAVSGISSRQSRTRG</sequence>
<dbReference type="InterPro" id="IPR036188">
    <property type="entry name" value="FAD/NAD-bd_sf"/>
</dbReference>
<dbReference type="SUPFAM" id="SSF48371">
    <property type="entry name" value="ARM repeat"/>
    <property type="match status" value="3"/>
</dbReference>
<evidence type="ECO:0000256" key="4">
    <source>
        <dbReference type="ARBA" id="ARBA00022679"/>
    </source>
</evidence>
<dbReference type="GO" id="GO:0061630">
    <property type="term" value="F:ubiquitin protein ligase activity"/>
    <property type="evidence" value="ECO:0007669"/>
    <property type="project" value="UniProtKB-EC"/>
</dbReference>
<dbReference type="GO" id="GO:0016567">
    <property type="term" value="P:protein ubiquitination"/>
    <property type="evidence" value="ECO:0007669"/>
    <property type="project" value="UniProtKB-UniPathway"/>
</dbReference>
<dbReference type="PROSITE" id="PS51698">
    <property type="entry name" value="U_BOX"/>
    <property type="match status" value="1"/>
</dbReference>
<dbReference type="CDD" id="cd16664">
    <property type="entry name" value="RING-Ubox_PUB"/>
    <property type="match status" value="1"/>
</dbReference>
<dbReference type="Pfam" id="PF04564">
    <property type="entry name" value="U-box"/>
    <property type="match status" value="1"/>
</dbReference>
<dbReference type="EMBL" id="RDQH01000337">
    <property type="protein sequence ID" value="RXH84868.1"/>
    <property type="molecule type" value="Genomic_DNA"/>
</dbReference>
<evidence type="ECO:0000313" key="7">
    <source>
        <dbReference type="EMBL" id="RXH84868.1"/>
    </source>
</evidence>
<gene>
    <name evidence="7" type="ORF">DVH24_041636</name>
</gene>
<dbReference type="PANTHER" id="PTHR45958:SF14">
    <property type="entry name" value="RING-TYPE E3 UBIQUITIN TRANSFERASE"/>
    <property type="match status" value="1"/>
</dbReference>
<dbReference type="Pfam" id="PF00514">
    <property type="entry name" value="Arm"/>
    <property type="match status" value="1"/>
</dbReference>
<dbReference type="SMART" id="SM00185">
    <property type="entry name" value="ARM"/>
    <property type="match status" value="5"/>
</dbReference>
<keyword evidence="8" id="KW-1185">Reference proteome</keyword>
<dbReference type="Pfam" id="PF07992">
    <property type="entry name" value="Pyr_redox_2"/>
    <property type="match status" value="1"/>
</dbReference>
<comment type="caution">
    <text evidence="7">The sequence shown here is derived from an EMBL/GenBank/DDBJ whole genome shotgun (WGS) entry which is preliminary data.</text>
</comment>
<dbReference type="InterPro" id="IPR013083">
    <property type="entry name" value="Znf_RING/FYVE/PHD"/>
</dbReference>
<comment type="catalytic activity">
    <reaction evidence="1">
        <text>S-ubiquitinyl-[E2 ubiquitin-conjugating enzyme]-L-cysteine + [acceptor protein]-L-lysine = [E2 ubiquitin-conjugating enzyme]-L-cysteine + N(6)-ubiquitinyl-[acceptor protein]-L-lysine.</text>
        <dbReference type="EC" id="2.3.2.27"/>
    </reaction>
</comment>
<dbReference type="EC" id="2.3.2.27" evidence="3"/>
<dbReference type="SMART" id="SM00504">
    <property type="entry name" value="Ubox"/>
    <property type="match status" value="1"/>
</dbReference>
<dbReference type="SUPFAM" id="SSF57850">
    <property type="entry name" value="RING/U-box"/>
    <property type="match status" value="1"/>
</dbReference>
<dbReference type="Gene3D" id="1.25.10.10">
    <property type="entry name" value="Leucine-rich Repeat Variant"/>
    <property type="match status" value="2"/>
</dbReference>